<dbReference type="HOGENOM" id="CLU_1454808_0_0_1"/>
<dbReference type="OMA" id="YTHYDPK"/>
<evidence type="ECO:0000313" key="2">
    <source>
        <dbReference type="Proteomes" id="UP000006702"/>
    </source>
</evidence>
<dbReference type="EMBL" id="DS027694">
    <property type="protein sequence ID" value="EAW20272.1"/>
    <property type="molecule type" value="Genomic_DNA"/>
</dbReference>
<dbReference type="OrthoDB" id="4328771at2759"/>
<protein>
    <submittedName>
        <fullName evidence="1">Uncharacterized protein</fullName>
    </submittedName>
</protein>
<sequence length="186" mass="22703">MQPEPFAMLSLSEAHNQSSTRQTFFHHPVSLFSSIKTLAPPDLITNMQLSYLLALLGASRIAWAVPVANNDQVESASGDLEERFYYTHYDPKKRDEELEKRFYYTKYDLEKRDGDVDKRFFYTHYDPKKRDEELEKRFYYTKYDLEKRDEDLDKRFFYTHYDPKKRDEDLEKRFYYTKYDLEKRDE</sequence>
<dbReference type="eggNOG" id="ENOG502RPHT">
    <property type="taxonomic scope" value="Eukaryota"/>
</dbReference>
<dbReference type="AlphaFoldDB" id="A1DBN2"/>
<organism evidence="1 2">
    <name type="scientific">Neosartorya fischeri (strain ATCC 1020 / DSM 3700 / CBS 544.65 / FGSC A1164 / JCM 1740 / NRRL 181 / WB 181)</name>
    <name type="common">Aspergillus fischerianus</name>
    <dbReference type="NCBI Taxonomy" id="331117"/>
    <lineage>
        <taxon>Eukaryota</taxon>
        <taxon>Fungi</taxon>
        <taxon>Dikarya</taxon>
        <taxon>Ascomycota</taxon>
        <taxon>Pezizomycotina</taxon>
        <taxon>Eurotiomycetes</taxon>
        <taxon>Eurotiomycetidae</taxon>
        <taxon>Eurotiales</taxon>
        <taxon>Aspergillaceae</taxon>
        <taxon>Aspergillus</taxon>
        <taxon>Aspergillus subgen. Fumigati</taxon>
    </lineage>
</organism>
<dbReference type="GeneID" id="4588631"/>
<evidence type="ECO:0000313" key="1">
    <source>
        <dbReference type="EMBL" id="EAW20272.1"/>
    </source>
</evidence>
<reference evidence="2" key="1">
    <citation type="journal article" date="2008" name="PLoS Genet.">
        <title>Genomic islands in the pathogenic filamentous fungus Aspergillus fumigatus.</title>
        <authorList>
            <person name="Fedorova N.D."/>
            <person name="Khaldi N."/>
            <person name="Joardar V.S."/>
            <person name="Maiti R."/>
            <person name="Amedeo P."/>
            <person name="Anderson M.J."/>
            <person name="Crabtree J."/>
            <person name="Silva J.C."/>
            <person name="Badger J.H."/>
            <person name="Albarraq A."/>
            <person name="Angiuoli S."/>
            <person name="Bussey H."/>
            <person name="Bowyer P."/>
            <person name="Cotty P.J."/>
            <person name="Dyer P.S."/>
            <person name="Egan A."/>
            <person name="Galens K."/>
            <person name="Fraser-Liggett C.M."/>
            <person name="Haas B.J."/>
            <person name="Inman J.M."/>
            <person name="Kent R."/>
            <person name="Lemieux S."/>
            <person name="Malavazi I."/>
            <person name="Orvis J."/>
            <person name="Roemer T."/>
            <person name="Ronning C.M."/>
            <person name="Sundaram J.P."/>
            <person name="Sutton G."/>
            <person name="Turner G."/>
            <person name="Venter J.C."/>
            <person name="White O.R."/>
            <person name="Whitty B.R."/>
            <person name="Youngman P."/>
            <person name="Wolfe K.H."/>
            <person name="Goldman G.H."/>
            <person name="Wortman J.R."/>
            <person name="Jiang B."/>
            <person name="Denning D.W."/>
            <person name="Nierman W.C."/>
        </authorList>
    </citation>
    <scope>NUCLEOTIDE SEQUENCE [LARGE SCALE GENOMIC DNA]</scope>
    <source>
        <strain evidence="2">ATCC 1020 / DSM 3700 / CBS 544.65 / FGSC A1164 / JCM 1740 / NRRL 181 / WB 181</strain>
    </source>
</reference>
<dbReference type="RefSeq" id="XP_001262169.1">
    <property type="nucleotide sequence ID" value="XM_001262168.1"/>
</dbReference>
<name>A1DBN2_NEOFI</name>
<dbReference type="Proteomes" id="UP000006702">
    <property type="component" value="Unassembled WGS sequence"/>
</dbReference>
<dbReference type="KEGG" id="nfi:NFIA_099060"/>
<gene>
    <name evidence="1" type="ORF">NFIA_099060</name>
</gene>
<accession>A1DBN2</accession>
<proteinExistence type="predicted"/>
<keyword evidence="2" id="KW-1185">Reference proteome</keyword>
<dbReference type="VEuPathDB" id="FungiDB:NFIA_099060"/>